<name>A0ABS8H0D2_9SPHN</name>
<dbReference type="RefSeq" id="WP_228226347.1">
    <property type="nucleotide sequence ID" value="NZ_JAJGNP010000002.1"/>
</dbReference>
<reference evidence="1 2" key="1">
    <citation type="submission" date="2021-10" db="EMBL/GenBank/DDBJ databases">
        <title>The diversity and Nitrogen Metabolism of Culturable Nitrate-Utilizing Bacteria Within the Oxygen Minimum Zone of the Changjiang (Yangtze River)Estuary.</title>
        <authorList>
            <person name="Zhang D."/>
            <person name="Zheng J."/>
            <person name="Liu S."/>
            <person name="He W."/>
        </authorList>
    </citation>
    <scope>NUCLEOTIDE SEQUENCE [LARGE SCALE GENOMIC DNA]</scope>
    <source>
        <strain evidence="1 2">FXH275-2</strain>
    </source>
</reference>
<accession>A0ABS8H0D2</accession>
<protein>
    <submittedName>
        <fullName evidence="1">Uncharacterized protein</fullName>
    </submittedName>
</protein>
<sequence>MPTSCTPAVERIARVLAGRHLSLNGEGQDAHASSAVDAAWPDHVEDAYAILHTLREPDTQMANAGDVAIWRSMISAALAGRVDA</sequence>
<comment type="caution">
    <text evidence="1">The sequence shown here is derived from an EMBL/GenBank/DDBJ whole genome shotgun (WGS) entry which is preliminary data.</text>
</comment>
<organism evidence="1 2">
    <name type="scientific">Sphingobium soli</name>
    <dbReference type="NCBI Taxonomy" id="1591116"/>
    <lineage>
        <taxon>Bacteria</taxon>
        <taxon>Pseudomonadati</taxon>
        <taxon>Pseudomonadota</taxon>
        <taxon>Alphaproteobacteria</taxon>
        <taxon>Sphingomonadales</taxon>
        <taxon>Sphingomonadaceae</taxon>
        <taxon>Sphingobium</taxon>
    </lineage>
</organism>
<evidence type="ECO:0000313" key="2">
    <source>
        <dbReference type="Proteomes" id="UP001198830"/>
    </source>
</evidence>
<gene>
    <name evidence="1" type="ORF">LL253_04560</name>
</gene>
<dbReference type="EMBL" id="JAJGNP010000002">
    <property type="protein sequence ID" value="MCC4231961.1"/>
    <property type="molecule type" value="Genomic_DNA"/>
</dbReference>
<keyword evidence="2" id="KW-1185">Reference proteome</keyword>
<proteinExistence type="predicted"/>
<dbReference type="Proteomes" id="UP001198830">
    <property type="component" value="Unassembled WGS sequence"/>
</dbReference>
<evidence type="ECO:0000313" key="1">
    <source>
        <dbReference type="EMBL" id="MCC4231961.1"/>
    </source>
</evidence>